<protein>
    <recommendedName>
        <fullName evidence="6">J domain-containing protein</fullName>
    </recommendedName>
</protein>
<dbReference type="RefSeq" id="WP_066463835.1">
    <property type="nucleotide sequence ID" value="NZ_MATO01000031.1"/>
</dbReference>
<organism evidence="7 8">
    <name type="scientific">Caryophanon latum</name>
    <dbReference type="NCBI Taxonomy" id="33977"/>
    <lineage>
        <taxon>Bacteria</taxon>
        <taxon>Bacillati</taxon>
        <taxon>Bacillota</taxon>
        <taxon>Bacilli</taxon>
        <taxon>Bacillales</taxon>
        <taxon>Caryophanaceae</taxon>
        <taxon>Caryophanon</taxon>
    </lineage>
</organism>
<dbReference type="Pfam" id="PF00226">
    <property type="entry name" value="DnaJ"/>
    <property type="match status" value="1"/>
</dbReference>
<dbReference type="SUPFAM" id="SSF46565">
    <property type="entry name" value="Chaperone J-domain"/>
    <property type="match status" value="1"/>
</dbReference>
<dbReference type="InterPro" id="IPR011990">
    <property type="entry name" value="TPR-like_helical_dom_sf"/>
</dbReference>
<keyword evidence="3 5" id="KW-0802">TPR repeat</keyword>
<dbReference type="InterPro" id="IPR001623">
    <property type="entry name" value="DnaJ_domain"/>
</dbReference>
<comment type="caution">
    <text evidence="7">The sequence shown here is derived from an EMBL/GenBank/DDBJ whole genome shotgun (WGS) entry which is preliminary data.</text>
</comment>
<feature type="repeat" description="TPR" evidence="5">
    <location>
        <begin position="103"/>
        <end position="136"/>
    </location>
</feature>
<dbReference type="OrthoDB" id="503753at2"/>
<dbReference type="InterPro" id="IPR036869">
    <property type="entry name" value="J_dom_sf"/>
</dbReference>
<evidence type="ECO:0000313" key="7">
    <source>
        <dbReference type="EMBL" id="OCS91110.1"/>
    </source>
</evidence>
<dbReference type="Gene3D" id="1.10.287.110">
    <property type="entry name" value="DnaJ domain"/>
    <property type="match status" value="1"/>
</dbReference>
<dbReference type="PANTHER" id="PTHR45586">
    <property type="entry name" value="TPR REPEAT-CONTAINING PROTEIN PA4667"/>
    <property type="match status" value="1"/>
</dbReference>
<dbReference type="GO" id="GO:0006260">
    <property type="term" value="P:DNA replication"/>
    <property type="evidence" value="ECO:0007669"/>
    <property type="project" value="UniProtKB-KW"/>
</dbReference>
<keyword evidence="4" id="KW-0346">Stress response</keyword>
<name>A0A1C0YVB1_9BACL</name>
<evidence type="ECO:0000256" key="4">
    <source>
        <dbReference type="ARBA" id="ARBA00023016"/>
    </source>
</evidence>
<dbReference type="AlphaFoldDB" id="A0A1C0YVB1"/>
<sequence>MANNYYELLGIELTSDMQVIKDAYTKKVRKHAQDANSDIFQLVQQAYATLTDVKKKYAHDIEVMYGPKIETLRNEASRVRKDKQYDKAHVLYQQLLEYFPQDDVIHNYNGIALDAIGEYTRAIQSFERAIALNDDEPVYYMNLAMLYEDLEDMQKAIRLYKQAILVAPKDFQYVNRLANVYMRLDDYDSAWQLVEKALNKPYIEGKGKMLYIKKLVEIAILMSSSFEMQIAFKYVEKFAAQGDEQRNDAVEVLYNFSLELARESYYKPALTIIRTLKQITPHDDDVNELYDNIERKLKIEEEIELLAKDEDIFGPLRYRAYLYYYYDEIEDAESETDEVNDRIWQAAEHDPYMLKTSIQRMKRQYPTIVDGMDKWFSIVEEIL</sequence>
<dbReference type="PANTHER" id="PTHR45586:SF1">
    <property type="entry name" value="LIPOPOLYSACCHARIDE ASSEMBLY PROTEIN B"/>
    <property type="match status" value="1"/>
</dbReference>
<gene>
    <name evidence="7" type="ORF">A6K76_10220</name>
</gene>
<dbReference type="PROSITE" id="PS50076">
    <property type="entry name" value="DNAJ_2"/>
    <property type="match status" value="1"/>
</dbReference>
<dbReference type="InterPro" id="IPR019734">
    <property type="entry name" value="TPR_rpt"/>
</dbReference>
<evidence type="ECO:0000256" key="5">
    <source>
        <dbReference type="PROSITE-ProRule" id="PRU00339"/>
    </source>
</evidence>
<dbReference type="PROSITE" id="PS50005">
    <property type="entry name" value="TPR"/>
    <property type="match status" value="2"/>
</dbReference>
<dbReference type="EMBL" id="MATO01000031">
    <property type="protein sequence ID" value="OCS91110.1"/>
    <property type="molecule type" value="Genomic_DNA"/>
</dbReference>
<dbReference type="SMART" id="SM00028">
    <property type="entry name" value="TPR"/>
    <property type="match status" value="4"/>
</dbReference>
<evidence type="ECO:0000313" key="8">
    <source>
        <dbReference type="Proteomes" id="UP000093482"/>
    </source>
</evidence>
<dbReference type="InterPro" id="IPR051012">
    <property type="entry name" value="CellSynth/LPSAsmb/PSIAsmb"/>
</dbReference>
<keyword evidence="2" id="KW-0677">Repeat</keyword>
<reference evidence="7 8" key="1">
    <citation type="submission" date="2016-07" db="EMBL/GenBank/DDBJ databases">
        <title>Caryophanon latum genome sequencing.</title>
        <authorList>
            <person name="Verma A."/>
            <person name="Pal Y."/>
            <person name="Krishnamurthi S."/>
        </authorList>
    </citation>
    <scope>NUCLEOTIDE SEQUENCE [LARGE SCALE GENOMIC DNA]</scope>
    <source>
        <strain evidence="7 8">DSM 14151</strain>
    </source>
</reference>
<feature type="repeat" description="TPR" evidence="5">
    <location>
        <begin position="137"/>
        <end position="170"/>
    </location>
</feature>
<accession>A0A1C0YVB1</accession>
<dbReference type="Proteomes" id="UP000093482">
    <property type="component" value="Unassembled WGS sequence"/>
</dbReference>
<evidence type="ECO:0000256" key="2">
    <source>
        <dbReference type="ARBA" id="ARBA00022737"/>
    </source>
</evidence>
<evidence type="ECO:0000256" key="3">
    <source>
        <dbReference type="ARBA" id="ARBA00022803"/>
    </source>
</evidence>
<dbReference type="SUPFAM" id="SSF48452">
    <property type="entry name" value="TPR-like"/>
    <property type="match status" value="1"/>
</dbReference>
<evidence type="ECO:0000259" key="6">
    <source>
        <dbReference type="PROSITE" id="PS50076"/>
    </source>
</evidence>
<keyword evidence="8" id="KW-1185">Reference proteome</keyword>
<keyword evidence="1" id="KW-0235">DNA replication</keyword>
<feature type="domain" description="J" evidence="6">
    <location>
        <begin position="4"/>
        <end position="63"/>
    </location>
</feature>
<dbReference type="Pfam" id="PF14559">
    <property type="entry name" value="TPR_19"/>
    <property type="match status" value="1"/>
</dbReference>
<dbReference type="Gene3D" id="1.25.40.10">
    <property type="entry name" value="Tetratricopeptide repeat domain"/>
    <property type="match status" value="2"/>
</dbReference>
<evidence type="ECO:0000256" key="1">
    <source>
        <dbReference type="ARBA" id="ARBA00022705"/>
    </source>
</evidence>
<dbReference type="SMART" id="SM00271">
    <property type="entry name" value="DnaJ"/>
    <property type="match status" value="1"/>
</dbReference>
<proteinExistence type="predicted"/>
<dbReference type="CDD" id="cd06257">
    <property type="entry name" value="DnaJ"/>
    <property type="match status" value="1"/>
</dbReference>